<dbReference type="Proteomes" id="UP000245539">
    <property type="component" value="Unassembled WGS sequence"/>
</dbReference>
<dbReference type="GO" id="GO:0020037">
    <property type="term" value="F:heme binding"/>
    <property type="evidence" value="ECO:0007669"/>
    <property type="project" value="InterPro"/>
</dbReference>
<protein>
    <recommendedName>
        <fullName evidence="3">Catalase</fullName>
    </recommendedName>
</protein>
<evidence type="ECO:0000313" key="1">
    <source>
        <dbReference type="EMBL" id="PWQ92057.1"/>
    </source>
</evidence>
<accession>A0A317C134</accession>
<evidence type="ECO:0008006" key="3">
    <source>
        <dbReference type="Google" id="ProtNLM"/>
    </source>
</evidence>
<dbReference type="Gene3D" id="2.40.180.10">
    <property type="entry name" value="Catalase core domain"/>
    <property type="match status" value="1"/>
</dbReference>
<dbReference type="SUPFAM" id="SSF56634">
    <property type="entry name" value="Heme-dependent catalase-like"/>
    <property type="match status" value="1"/>
</dbReference>
<name>A0A317C134_9GAMM</name>
<keyword evidence="2" id="KW-1185">Reference proteome</keyword>
<dbReference type="InterPro" id="IPR020835">
    <property type="entry name" value="Catalase_sf"/>
</dbReference>
<gene>
    <name evidence="1" type="ORF">DKW60_23130</name>
</gene>
<dbReference type="OrthoDB" id="336698at2"/>
<dbReference type="EMBL" id="QGKM01000127">
    <property type="protein sequence ID" value="PWQ92057.1"/>
    <property type="molecule type" value="Genomic_DNA"/>
</dbReference>
<organism evidence="1 2">
    <name type="scientific">Leucothrix pacifica</name>
    <dbReference type="NCBI Taxonomy" id="1247513"/>
    <lineage>
        <taxon>Bacteria</taxon>
        <taxon>Pseudomonadati</taxon>
        <taxon>Pseudomonadota</taxon>
        <taxon>Gammaproteobacteria</taxon>
        <taxon>Thiotrichales</taxon>
        <taxon>Thiotrichaceae</taxon>
        <taxon>Leucothrix</taxon>
    </lineage>
</organism>
<reference evidence="1 2" key="1">
    <citation type="submission" date="2018-05" db="EMBL/GenBank/DDBJ databases">
        <title>Leucothrix arctica sp. nov., isolated from Arctic seawater.</title>
        <authorList>
            <person name="Choi A."/>
            <person name="Baek K."/>
        </authorList>
    </citation>
    <scope>NUCLEOTIDE SEQUENCE [LARGE SCALE GENOMIC DNA]</scope>
    <source>
        <strain evidence="1 2">JCM 18388</strain>
    </source>
</reference>
<sequence length="324" mass="35915">MHPKAHGCVDATFQINEDIPADLRVGLFSTPGKKYQARIRYSNATALVDNDVDISAESKKVTNKSRGMAVKVLDIEPGGDFLQEDCGARNQDFLMINTPSFAFANVSDYLLLNQILVEDNDDIRRFFAPLASGDFTKEQQAVAAQTFKIVQQISAIPVADPLESSYFGAAPFGFGDKQVMRFTAKPRVAANPQVLPNNPSPNYLKEALDERMKQAQPVVFDFMLQVRKKSEDNLVIENATQHWDEAKYPFVKVAVITIAAPQTNISTAENQTACENLVFNPWHALSAHEPLGGINRLRKAVYNKSAETRLEDTPSTCPFSDNNT</sequence>
<dbReference type="AlphaFoldDB" id="A0A317C134"/>
<dbReference type="RefSeq" id="WP_109840009.1">
    <property type="nucleotide sequence ID" value="NZ_QGKM01000127.1"/>
</dbReference>
<evidence type="ECO:0000313" key="2">
    <source>
        <dbReference type="Proteomes" id="UP000245539"/>
    </source>
</evidence>
<comment type="caution">
    <text evidence="1">The sequence shown here is derived from an EMBL/GenBank/DDBJ whole genome shotgun (WGS) entry which is preliminary data.</text>
</comment>
<proteinExistence type="predicted"/>